<feature type="region of interest" description="Disordered" evidence="1">
    <location>
        <begin position="56"/>
        <end position="91"/>
    </location>
</feature>
<proteinExistence type="predicted"/>
<reference evidence="2 3" key="1">
    <citation type="submission" date="2021-01" db="EMBL/GenBank/DDBJ databases">
        <title>Whole genome shotgun sequence of Verrucosispora gifhornensis NBRC 16317.</title>
        <authorList>
            <person name="Komaki H."/>
            <person name="Tamura T."/>
        </authorList>
    </citation>
    <scope>NUCLEOTIDE SEQUENCE [LARGE SCALE GENOMIC DNA]</scope>
    <source>
        <strain evidence="2 3">NBRC 16317</strain>
    </source>
</reference>
<evidence type="ECO:0000313" key="2">
    <source>
        <dbReference type="EMBL" id="GIJ18105.1"/>
    </source>
</evidence>
<feature type="compositionally biased region" description="Basic and acidic residues" evidence="1">
    <location>
        <begin position="56"/>
        <end position="81"/>
    </location>
</feature>
<name>A0ABQ4IJN3_9ACTN</name>
<feature type="region of interest" description="Disordered" evidence="1">
    <location>
        <begin position="1"/>
        <end position="43"/>
    </location>
</feature>
<organism evidence="2 3">
    <name type="scientific">Micromonospora gifhornensis</name>
    <dbReference type="NCBI Taxonomy" id="84594"/>
    <lineage>
        <taxon>Bacteria</taxon>
        <taxon>Bacillati</taxon>
        <taxon>Actinomycetota</taxon>
        <taxon>Actinomycetes</taxon>
        <taxon>Micromonosporales</taxon>
        <taxon>Micromonosporaceae</taxon>
        <taxon>Micromonospora</taxon>
    </lineage>
</organism>
<accession>A0ABQ4IJN3</accession>
<dbReference type="EMBL" id="BOPA01000036">
    <property type="protein sequence ID" value="GIJ18105.1"/>
    <property type="molecule type" value="Genomic_DNA"/>
</dbReference>
<sequence>MSDRDGMAGTPLRVWRRSPQRPAPAPAPASDADEMSYCGGPDRTVDDIFLEMRERKRQWDEERERQKAEAGEAQKDKKQRDDEDDTAAVQRFRNDRYAVGLLRQDTTAWGDGPTYAGTLG</sequence>
<evidence type="ECO:0000256" key="1">
    <source>
        <dbReference type="SAM" id="MobiDB-lite"/>
    </source>
</evidence>
<keyword evidence="3" id="KW-1185">Reference proteome</keyword>
<comment type="caution">
    <text evidence="2">The sequence shown here is derived from an EMBL/GenBank/DDBJ whole genome shotgun (WGS) entry which is preliminary data.</text>
</comment>
<gene>
    <name evidence="2" type="ORF">Vgi01_47890</name>
</gene>
<dbReference type="Proteomes" id="UP000647860">
    <property type="component" value="Unassembled WGS sequence"/>
</dbReference>
<protein>
    <submittedName>
        <fullName evidence="2">Uncharacterized protein</fullName>
    </submittedName>
</protein>
<evidence type="ECO:0000313" key="3">
    <source>
        <dbReference type="Proteomes" id="UP000647860"/>
    </source>
</evidence>